<evidence type="ECO:0000313" key="1">
    <source>
        <dbReference type="Proteomes" id="UP000790787"/>
    </source>
</evidence>
<gene>
    <name evidence="2" type="primary">LOC142169066</name>
</gene>
<dbReference type="Proteomes" id="UP000790787">
    <property type="component" value="Chromosome 14"/>
</dbReference>
<name>A0AC58SN14_TOBAC</name>
<keyword evidence="1" id="KW-1185">Reference proteome</keyword>
<proteinExistence type="predicted"/>
<evidence type="ECO:0000313" key="2">
    <source>
        <dbReference type="RefSeq" id="XP_075086366.1"/>
    </source>
</evidence>
<reference evidence="2" key="2">
    <citation type="submission" date="2025-08" db="UniProtKB">
        <authorList>
            <consortium name="RefSeq"/>
        </authorList>
    </citation>
    <scope>IDENTIFICATION</scope>
    <source>
        <tissue evidence="2">Leaf</tissue>
    </source>
</reference>
<organism evidence="1 2">
    <name type="scientific">Nicotiana tabacum</name>
    <name type="common">Common tobacco</name>
    <dbReference type="NCBI Taxonomy" id="4097"/>
    <lineage>
        <taxon>Eukaryota</taxon>
        <taxon>Viridiplantae</taxon>
        <taxon>Streptophyta</taxon>
        <taxon>Embryophyta</taxon>
        <taxon>Tracheophyta</taxon>
        <taxon>Spermatophyta</taxon>
        <taxon>Magnoliopsida</taxon>
        <taxon>eudicotyledons</taxon>
        <taxon>Gunneridae</taxon>
        <taxon>Pentapetalae</taxon>
        <taxon>asterids</taxon>
        <taxon>lamiids</taxon>
        <taxon>Solanales</taxon>
        <taxon>Solanaceae</taxon>
        <taxon>Nicotianoideae</taxon>
        <taxon>Nicotianeae</taxon>
        <taxon>Nicotiana</taxon>
    </lineage>
</organism>
<dbReference type="RefSeq" id="XP_075086366.1">
    <property type="nucleotide sequence ID" value="XM_075230265.1"/>
</dbReference>
<protein>
    <submittedName>
        <fullName evidence="2">Uncharacterized protein LOC142169066</fullName>
    </submittedName>
</protein>
<reference evidence="1" key="1">
    <citation type="journal article" date="2014" name="Nat. Commun.">
        <title>The tobacco genome sequence and its comparison with those of tomato and potato.</title>
        <authorList>
            <person name="Sierro N."/>
            <person name="Battey J.N."/>
            <person name="Ouadi S."/>
            <person name="Bakaher N."/>
            <person name="Bovet L."/>
            <person name="Willig A."/>
            <person name="Goepfert S."/>
            <person name="Peitsch M.C."/>
            <person name="Ivanov N.V."/>
        </authorList>
    </citation>
    <scope>NUCLEOTIDE SEQUENCE [LARGE SCALE GENOMIC DNA]</scope>
</reference>
<sequence length="252" mass="29168">MVFAWLLNSLIREIRSSVIHSRSAHDLWKQLEKRYRQSNLAQLFELQKQLVETVQGSNNIATYFNNMKAIWDEIELLDARVVCSCAECTCGALEKNNALEERQKLVQFLMGLNESYTTCRGNIMMMNPSPDIDRAYFLLLQEERQRSIQPLGNYPSDSSSFTVTGQNANQGQYRFNNNQGNPTNGLQNNQTQHHDYKRNNSTNLICRYCKKPGHTIEKCYKIHGYPLNFKNNRPRPFNNHAHSNATSIQKDT</sequence>
<accession>A0AC58SN14</accession>